<sequence>MTPAPVPTLFDFSPYIYGNTRILHPGTIYTAPTLSNFAAASSVVVPSTFDSKSDGGGPSSTAVNVLLVMAIVVALAGTAGVVWICFRRRNRRTSPPRKPQSWEMRNPFAVKGVLMPRPNLIMHMGATEATQDALLQEVPNVWRVLGRPNVATHDADVDEAIPDYRQKTGY</sequence>
<gene>
    <name evidence="2" type="ORF">MCHLO_17289</name>
</gene>
<organism evidence="2 3">
    <name type="scientific">Mycena chlorophos</name>
    <name type="common">Agaric fungus</name>
    <name type="synonym">Agaricus chlorophos</name>
    <dbReference type="NCBI Taxonomy" id="658473"/>
    <lineage>
        <taxon>Eukaryota</taxon>
        <taxon>Fungi</taxon>
        <taxon>Dikarya</taxon>
        <taxon>Basidiomycota</taxon>
        <taxon>Agaricomycotina</taxon>
        <taxon>Agaricomycetes</taxon>
        <taxon>Agaricomycetidae</taxon>
        <taxon>Agaricales</taxon>
        <taxon>Marasmiineae</taxon>
        <taxon>Mycenaceae</taxon>
        <taxon>Mycena</taxon>
    </lineage>
</organism>
<keyword evidence="1" id="KW-0812">Transmembrane</keyword>
<evidence type="ECO:0000256" key="1">
    <source>
        <dbReference type="SAM" id="Phobius"/>
    </source>
</evidence>
<dbReference type="Proteomes" id="UP000815677">
    <property type="component" value="Unassembled WGS sequence"/>
</dbReference>
<reference evidence="2" key="1">
    <citation type="submission" date="2014-09" db="EMBL/GenBank/DDBJ databases">
        <title>Genome sequence of the luminous mushroom Mycena chlorophos for searching fungal bioluminescence genes.</title>
        <authorList>
            <person name="Tanaka Y."/>
            <person name="Kasuga D."/>
            <person name="Oba Y."/>
            <person name="Hase S."/>
            <person name="Sato K."/>
            <person name="Oba Y."/>
            <person name="Sakakibara Y."/>
        </authorList>
    </citation>
    <scope>NUCLEOTIDE SEQUENCE</scope>
</reference>
<keyword evidence="3" id="KW-1185">Reference proteome</keyword>
<keyword evidence="1" id="KW-1133">Transmembrane helix</keyword>
<feature type="transmembrane region" description="Helical" evidence="1">
    <location>
        <begin position="62"/>
        <end position="86"/>
    </location>
</feature>
<evidence type="ECO:0000313" key="3">
    <source>
        <dbReference type="Proteomes" id="UP000815677"/>
    </source>
</evidence>
<proteinExistence type="predicted"/>
<keyword evidence="1" id="KW-0472">Membrane</keyword>
<dbReference type="EMBL" id="DF850018">
    <property type="protein sequence ID" value="GAT61240.1"/>
    <property type="molecule type" value="Genomic_DNA"/>
</dbReference>
<name>A0ABQ0MD65_MYCCL</name>
<protein>
    <submittedName>
        <fullName evidence="2">Uncharacterized protein</fullName>
    </submittedName>
</protein>
<accession>A0ABQ0MD65</accession>
<evidence type="ECO:0000313" key="2">
    <source>
        <dbReference type="EMBL" id="GAT61240.1"/>
    </source>
</evidence>